<reference evidence="2 3" key="1">
    <citation type="submission" date="2024-10" db="EMBL/GenBank/DDBJ databases">
        <title>Updated reference genomes for cyclostephanoid diatoms.</title>
        <authorList>
            <person name="Roberts W.R."/>
            <person name="Alverson A.J."/>
        </authorList>
    </citation>
    <scope>NUCLEOTIDE SEQUENCE [LARGE SCALE GENOMIC DNA]</scope>
    <source>
        <strain evidence="2 3">AJA276-08</strain>
    </source>
</reference>
<dbReference type="PANTHER" id="PTHR46211">
    <property type="entry name" value="GLYCEROPHOSPHORYL DIESTER PHOSPHODIESTERASE"/>
    <property type="match status" value="1"/>
</dbReference>
<dbReference type="PANTHER" id="PTHR46211:SF1">
    <property type="entry name" value="GLYCEROPHOSPHODIESTER PHOSPHODIESTERASE, CYTOPLASMIC"/>
    <property type="match status" value="1"/>
</dbReference>
<keyword evidence="3" id="KW-1185">Reference proteome</keyword>
<dbReference type="EMBL" id="JALLAZ020000404">
    <property type="protein sequence ID" value="KAL3795960.1"/>
    <property type="molecule type" value="Genomic_DNA"/>
</dbReference>
<dbReference type="Pfam" id="PF03009">
    <property type="entry name" value="GDPD"/>
    <property type="match status" value="1"/>
</dbReference>
<evidence type="ECO:0000313" key="2">
    <source>
        <dbReference type="EMBL" id="KAL3795960.1"/>
    </source>
</evidence>
<proteinExistence type="predicted"/>
<dbReference type="InterPro" id="IPR017946">
    <property type="entry name" value="PLC-like_Pdiesterase_TIM-brl"/>
</dbReference>
<gene>
    <name evidence="2" type="ORF">ACHAW5_001535</name>
</gene>
<dbReference type="Gene3D" id="3.20.20.190">
    <property type="entry name" value="Phosphatidylinositol (PI) phosphodiesterase"/>
    <property type="match status" value="1"/>
</dbReference>
<dbReference type="PROSITE" id="PS51704">
    <property type="entry name" value="GP_PDE"/>
    <property type="match status" value="1"/>
</dbReference>
<evidence type="ECO:0000313" key="3">
    <source>
        <dbReference type="Proteomes" id="UP001530315"/>
    </source>
</evidence>
<feature type="domain" description="GP-PDE" evidence="1">
    <location>
        <begin position="34"/>
        <end position="309"/>
    </location>
</feature>
<dbReference type="Proteomes" id="UP001530315">
    <property type="component" value="Unassembled WGS sequence"/>
</dbReference>
<protein>
    <recommendedName>
        <fullName evidence="1">GP-PDE domain-containing protein</fullName>
    </recommendedName>
</protein>
<accession>A0ABD3QCS8</accession>
<dbReference type="AlphaFoldDB" id="A0ABD3QCS8"/>
<dbReference type="SUPFAM" id="SSF51695">
    <property type="entry name" value="PLC-like phosphodiesterases"/>
    <property type="match status" value="1"/>
</dbReference>
<dbReference type="InterPro" id="IPR030395">
    <property type="entry name" value="GP_PDE_dom"/>
</dbReference>
<comment type="caution">
    <text evidence="2">The sequence shown here is derived from an EMBL/GenBank/DDBJ whole genome shotgun (WGS) entry which is preliminary data.</text>
</comment>
<sequence>MHHHPASSLAPQHHIHVPQNVAHENSKLECYRRVAVIGHRGSPYAAMENTSRSFVSAARAGAHGVELDAFLLKCGTLVVFHGTGGNNNPGSLKSYCGVDGSILDYTADEATQMLSFDESYEGFVCGPSEMTRPGDDPHHCRVHTLEEVLATLRDHPDVPSDFIVYVELKGPGTAIPVVELVERLDVSRMCRYSSFDHSRIAEVREMDQRAVTGALFSGRVPDDFVDAAIAVRANEIHLRYDVCTYERVREAHRAGLNTMAWFRGPSGMREDCSNYFDVGNEDESMYRTVLRSGVGSMCVNRPDVMVKVLEGMVK</sequence>
<name>A0ABD3QCS8_9STRA</name>
<evidence type="ECO:0000259" key="1">
    <source>
        <dbReference type="PROSITE" id="PS51704"/>
    </source>
</evidence>
<organism evidence="2 3">
    <name type="scientific">Stephanodiscus triporus</name>
    <dbReference type="NCBI Taxonomy" id="2934178"/>
    <lineage>
        <taxon>Eukaryota</taxon>
        <taxon>Sar</taxon>
        <taxon>Stramenopiles</taxon>
        <taxon>Ochrophyta</taxon>
        <taxon>Bacillariophyta</taxon>
        <taxon>Coscinodiscophyceae</taxon>
        <taxon>Thalassiosirophycidae</taxon>
        <taxon>Stephanodiscales</taxon>
        <taxon>Stephanodiscaceae</taxon>
        <taxon>Stephanodiscus</taxon>
    </lineage>
</organism>